<protein>
    <submittedName>
        <fullName evidence="4">DUF4271 domain-containing protein</fullName>
    </submittedName>
</protein>
<organism evidence="4 5">
    <name type="scientific">Phaeodactylibacter luteus</name>
    <dbReference type="NCBI Taxonomy" id="1564516"/>
    <lineage>
        <taxon>Bacteria</taxon>
        <taxon>Pseudomonadati</taxon>
        <taxon>Bacteroidota</taxon>
        <taxon>Saprospiria</taxon>
        <taxon>Saprospirales</taxon>
        <taxon>Haliscomenobacteraceae</taxon>
        <taxon>Phaeodactylibacter</taxon>
    </lineage>
</organism>
<evidence type="ECO:0000256" key="3">
    <source>
        <dbReference type="SAM" id="SignalP"/>
    </source>
</evidence>
<evidence type="ECO:0000313" key="4">
    <source>
        <dbReference type="EMBL" id="TXB60060.1"/>
    </source>
</evidence>
<dbReference type="Proteomes" id="UP000321580">
    <property type="component" value="Unassembled WGS sequence"/>
</dbReference>
<dbReference type="OrthoDB" id="1494583at2"/>
<accession>A0A5C6RF75</accession>
<feature type="region of interest" description="Disordered" evidence="1">
    <location>
        <begin position="47"/>
        <end position="90"/>
    </location>
</feature>
<dbReference type="EMBL" id="VOOR01000085">
    <property type="protein sequence ID" value="TXB60060.1"/>
    <property type="molecule type" value="Genomic_DNA"/>
</dbReference>
<proteinExistence type="predicted"/>
<comment type="caution">
    <text evidence="4">The sequence shown here is derived from an EMBL/GenBank/DDBJ whole genome shotgun (WGS) entry which is preliminary data.</text>
</comment>
<sequence length="306" mass="33069">MNPKSVAHILLFVVAALAGAAAEAHGQANPFDLSPRLPEKTAAALPEQEAAPGNPFDITVPSQKAARQQPQAQPVQKMAPAGSEKKGSRTTAQQASSRMLLIVHLSVALLITILVTFFRPHLGRAYRAFLNDNLLAQLQRERESGGGLPYYLFYGLFMISGGLFLYLLATYLGYAIAPAPLASLAWAVFAVAAFFLAKHLVLGLIGYIFPVSKEVALYSMTIITFNLILGLFLAAGNVPLAYAGEELQPFIAYGLLAVVGAVYLFMSLRGLFIGSRFLAFHKFHFLLYICTVEIAPVLILARLISS</sequence>
<feature type="chain" id="PRO_5022782351" evidence="3">
    <location>
        <begin position="21"/>
        <end position="306"/>
    </location>
</feature>
<evidence type="ECO:0000313" key="5">
    <source>
        <dbReference type="Proteomes" id="UP000321580"/>
    </source>
</evidence>
<dbReference type="InterPro" id="IPR025367">
    <property type="entry name" value="DUF4271"/>
</dbReference>
<evidence type="ECO:0000256" key="2">
    <source>
        <dbReference type="SAM" id="Phobius"/>
    </source>
</evidence>
<feature type="transmembrane region" description="Helical" evidence="2">
    <location>
        <begin position="285"/>
        <end position="304"/>
    </location>
</feature>
<keyword evidence="3" id="KW-0732">Signal</keyword>
<feature type="signal peptide" evidence="3">
    <location>
        <begin position="1"/>
        <end position="20"/>
    </location>
</feature>
<keyword evidence="2" id="KW-0472">Membrane</keyword>
<feature type="transmembrane region" description="Helical" evidence="2">
    <location>
        <begin position="150"/>
        <end position="172"/>
    </location>
</feature>
<name>A0A5C6RF75_9BACT</name>
<dbReference type="RefSeq" id="WP_147169578.1">
    <property type="nucleotide sequence ID" value="NZ_VOOR01000085.1"/>
</dbReference>
<feature type="transmembrane region" description="Helical" evidence="2">
    <location>
        <begin position="184"/>
        <end position="209"/>
    </location>
</feature>
<evidence type="ECO:0000256" key="1">
    <source>
        <dbReference type="SAM" id="MobiDB-lite"/>
    </source>
</evidence>
<feature type="transmembrane region" description="Helical" evidence="2">
    <location>
        <begin position="250"/>
        <end position="273"/>
    </location>
</feature>
<keyword evidence="5" id="KW-1185">Reference proteome</keyword>
<keyword evidence="2" id="KW-0812">Transmembrane</keyword>
<dbReference type="Pfam" id="PF14093">
    <property type="entry name" value="DUF4271"/>
    <property type="match status" value="1"/>
</dbReference>
<dbReference type="AlphaFoldDB" id="A0A5C6RF75"/>
<feature type="compositionally biased region" description="Low complexity" evidence="1">
    <location>
        <begin position="61"/>
        <end position="81"/>
    </location>
</feature>
<feature type="transmembrane region" description="Helical" evidence="2">
    <location>
        <begin position="216"/>
        <end position="238"/>
    </location>
</feature>
<feature type="transmembrane region" description="Helical" evidence="2">
    <location>
        <begin position="99"/>
        <end position="118"/>
    </location>
</feature>
<reference evidence="4 5" key="1">
    <citation type="submission" date="2019-08" db="EMBL/GenBank/DDBJ databases">
        <title>Genome of Phaeodactylibacter luteus.</title>
        <authorList>
            <person name="Bowman J.P."/>
        </authorList>
    </citation>
    <scope>NUCLEOTIDE SEQUENCE [LARGE SCALE GENOMIC DNA]</scope>
    <source>
        <strain evidence="4 5">KCTC 42180</strain>
    </source>
</reference>
<keyword evidence="2" id="KW-1133">Transmembrane helix</keyword>
<gene>
    <name evidence="4" type="ORF">FRY97_20935</name>
</gene>